<dbReference type="EMBL" id="CAJOBA010044113">
    <property type="protein sequence ID" value="CAF4159453.1"/>
    <property type="molecule type" value="Genomic_DNA"/>
</dbReference>
<dbReference type="AlphaFoldDB" id="A0A8S2RBM4"/>
<reference evidence="2" key="1">
    <citation type="submission" date="2021-02" db="EMBL/GenBank/DDBJ databases">
        <authorList>
            <person name="Nowell W R."/>
        </authorList>
    </citation>
    <scope>NUCLEOTIDE SEQUENCE</scope>
</reference>
<sequence>MLISFWSLNIRFDSLVCSIVAINDSRLNSGLVFTCDLSYNKYSTILFPLISNSALFSSIRRIHFDGRNSSTYDLCYEWLFSDENILRFPNLKSLILTRCGSRKSIFQSLPYLIEHQLDELTLTFENCFGK</sequence>
<dbReference type="Proteomes" id="UP000682733">
    <property type="component" value="Unassembled WGS sequence"/>
</dbReference>
<accession>A0A8S2RBM4</accession>
<comment type="caution">
    <text evidence="2">The sequence shown here is derived from an EMBL/GenBank/DDBJ whole genome shotgun (WGS) entry which is preliminary data.</text>
</comment>
<evidence type="ECO:0000313" key="1">
    <source>
        <dbReference type="EMBL" id="CAF1348708.1"/>
    </source>
</evidence>
<protein>
    <submittedName>
        <fullName evidence="2">Uncharacterized protein</fullName>
    </submittedName>
</protein>
<dbReference type="Proteomes" id="UP000677228">
    <property type="component" value="Unassembled WGS sequence"/>
</dbReference>
<name>A0A8S2RBM4_9BILA</name>
<organism evidence="2 3">
    <name type="scientific">Didymodactylos carnosus</name>
    <dbReference type="NCBI Taxonomy" id="1234261"/>
    <lineage>
        <taxon>Eukaryota</taxon>
        <taxon>Metazoa</taxon>
        <taxon>Spiralia</taxon>
        <taxon>Gnathifera</taxon>
        <taxon>Rotifera</taxon>
        <taxon>Eurotatoria</taxon>
        <taxon>Bdelloidea</taxon>
        <taxon>Philodinida</taxon>
        <taxon>Philodinidae</taxon>
        <taxon>Didymodactylos</taxon>
    </lineage>
</organism>
<gene>
    <name evidence="1" type="ORF">OVA965_LOCUS30694</name>
    <name evidence="2" type="ORF">TMI583_LOCUS31502</name>
</gene>
<evidence type="ECO:0000313" key="3">
    <source>
        <dbReference type="Proteomes" id="UP000682733"/>
    </source>
</evidence>
<dbReference type="EMBL" id="CAJNOK010022476">
    <property type="protein sequence ID" value="CAF1348708.1"/>
    <property type="molecule type" value="Genomic_DNA"/>
</dbReference>
<proteinExistence type="predicted"/>
<evidence type="ECO:0000313" key="2">
    <source>
        <dbReference type="EMBL" id="CAF4159453.1"/>
    </source>
</evidence>